<dbReference type="InterPro" id="IPR001461">
    <property type="entry name" value="Aspartic_peptidase_A1"/>
</dbReference>
<feature type="domain" description="Peptidase A1" evidence="7">
    <location>
        <begin position="48"/>
        <end position="409"/>
    </location>
</feature>
<evidence type="ECO:0000256" key="1">
    <source>
        <dbReference type="ARBA" id="ARBA00007447"/>
    </source>
</evidence>
<dbReference type="Proteomes" id="UP000033540">
    <property type="component" value="Unassembled WGS sequence"/>
</dbReference>
<reference evidence="8 9" key="1">
    <citation type="submission" date="2015-02" db="EMBL/GenBank/DDBJ databases">
        <title>Draft genome sequence of Aspergillus parasiticus SU-1.</title>
        <authorList>
            <person name="Yu J."/>
            <person name="Fedorova N."/>
            <person name="Yin Y."/>
            <person name="Losada L."/>
            <person name="Zafar N."/>
            <person name="Taujale R."/>
            <person name="Ehrlich K.C."/>
            <person name="Bhatnagar D."/>
            <person name="Cleveland T.E."/>
            <person name="Bennett J.W."/>
            <person name="Nierman W.C."/>
        </authorList>
    </citation>
    <scope>NUCLEOTIDE SEQUENCE [LARGE SCALE GENOMIC DNA]</scope>
    <source>
        <strain evidence="9">ATCC 56775 / NRRL 5862 / SRRC 143 / SU-1</strain>
    </source>
</reference>
<feature type="signal peptide" evidence="6">
    <location>
        <begin position="1"/>
        <end position="18"/>
    </location>
</feature>
<proteinExistence type="inferred from homology"/>
<evidence type="ECO:0000256" key="4">
    <source>
        <dbReference type="PIRSR" id="PIRSR601461-1"/>
    </source>
</evidence>
<dbReference type="PANTHER" id="PTHR47966:SF47">
    <property type="entry name" value="ENDOPEPTIDASE, PUTATIVE (AFU_ORTHOLOGUE AFUA_3G01220)-RELATED"/>
    <property type="match status" value="1"/>
</dbReference>
<feature type="chain" id="PRO_5002443426" evidence="6">
    <location>
        <begin position="19"/>
        <end position="1018"/>
    </location>
</feature>
<feature type="region of interest" description="Disordered" evidence="5">
    <location>
        <begin position="417"/>
        <end position="444"/>
    </location>
</feature>
<name>A0A0F0IMU9_ASPPU</name>
<dbReference type="InterPro" id="IPR034164">
    <property type="entry name" value="Pepsin-like_dom"/>
</dbReference>
<feature type="compositionally biased region" description="Basic and acidic residues" evidence="5">
    <location>
        <begin position="427"/>
        <end position="438"/>
    </location>
</feature>
<dbReference type="AlphaFoldDB" id="A0A0F0IMU9"/>
<dbReference type="Pfam" id="PF11951">
    <property type="entry name" value="Fungal_trans_2"/>
    <property type="match status" value="1"/>
</dbReference>
<keyword evidence="3" id="KW-0378">Hydrolase</keyword>
<protein>
    <submittedName>
        <fullName evidence="8">Eukaryotic aspartyl protease</fullName>
    </submittedName>
</protein>
<dbReference type="InterPro" id="IPR032675">
    <property type="entry name" value="LRR_dom_sf"/>
</dbReference>
<keyword evidence="2" id="KW-0064">Aspartyl protease</keyword>
<dbReference type="PANTHER" id="PTHR47966">
    <property type="entry name" value="BETA-SITE APP-CLEAVING ENZYME, ISOFORM A-RELATED"/>
    <property type="match status" value="1"/>
</dbReference>
<evidence type="ECO:0000256" key="2">
    <source>
        <dbReference type="ARBA" id="ARBA00022750"/>
    </source>
</evidence>
<dbReference type="STRING" id="1403190.A0A0F0IMU9"/>
<keyword evidence="6" id="KW-0732">Signal</keyword>
<evidence type="ECO:0000313" key="9">
    <source>
        <dbReference type="Proteomes" id="UP000033540"/>
    </source>
</evidence>
<dbReference type="GO" id="GO:0000324">
    <property type="term" value="C:fungal-type vacuole"/>
    <property type="evidence" value="ECO:0007669"/>
    <property type="project" value="TreeGrafter"/>
</dbReference>
<dbReference type="CDD" id="cd05471">
    <property type="entry name" value="pepsin_like"/>
    <property type="match status" value="1"/>
</dbReference>
<feature type="active site" evidence="4">
    <location>
        <position position="66"/>
    </location>
</feature>
<dbReference type="EMBL" id="JZEE01000199">
    <property type="protein sequence ID" value="KJK67218.1"/>
    <property type="molecule type" value="Genomic_DNA"/>
</dbReference>
<comment type="similarity">
    <text evidence="1">Belongs to the peptidase A1 family.</text>
</comment>
<comment type="caution">
    <text evidence="8">The sequence shown here is derived from an EMBL/GenBank/DDBJ whole genome shotgun (WGS) entry which is preliminary data.</text>
</comment>
<dbReference type="InterPro" id="IPR021858">
    <property type="entry name" value="Fun_TF"/>
</dbReference>
<dbReference type="GO" id="GO:0004190">
    <property type="term" value="F:aspartic-type endopeptidase activity"/>
    <property type="evidence" value="ECO:0007669"/>
    <property type="project" value="UniProtKB-KW"/>
</dbReference>
<keyword evidence="8" id="KW-0645">Protease</keyword>
<dbReference type="InterPro" id="IPR021109">
    <property type="entry name" value="Peptidase_aspartic_dom_sf"/>
</dbReference>
<dbReference type="InterPro" id="IPR033121">
    <property type="entry name" value="PEPTIDASE_A1"/>
</dbReference>
<evidence type="ECO:0000256" key="6">
    <source>
        <dbReference type="SAM" id="SignalP"/>
    </source>
</evidence>
<evidence type="ECO:0000313" key="8">
    <source>
        <dbReference type="EMBL" id="KJK67218.1"/>
    </source>
</evidence>
<sequence length="1018" mass="113063">MKLIQLSPILHFTALSSALTLPLNRRFPCEEETSHNAPLLATLGGSVFDVDVTVGADNQAFKLLVDTGSSDTYIMRDGFTCINATDNQIIAPEDCKYGPETYHVSSSYEQVPDQNFGIEYGAGLASGVMAYETITIADITVRTKLAFADRSNPMGDGVNNGLLGLGYPSLTSAHPGTSTPNDTYFYNRAVYNPVVNEMYEQGLIEEPYFSIALAHTARDSTEAFGGYISLGELPPVELASEFTTVPVEIMENIPINFTSDKRQISYWAFTTPAVKYGPAEEEEDALVVDNTPFQLFIDTGNEFSILPTAVVDPVNTRFEPPAVYNDELKAYIVDCGAKPPVFGVVVGNQTFYHAPEDLIYNTGNGYCVSTLVPSEKNGRPGLVINILGVPFFKNLVAVFDFGNDEMRLRWLAPGRVKSRRQKPTNKNTKEITEKHPASPKDVVTPPKELKTDLHVFVQATEYYNACIYPDLLHISRLGQNTAIYPITPPIFQMAIATHPDHIRLVIVCMTLSHRMNRARHGPECHALAQNFFHYRGQLIRSLSDDIKAEHKCTSDLVIAGILTLLLVDVRWYTLADTKIVLTMSGHARPNKVPRRIIGAISMDITVMGDTSSPVPDLTMATSQLEELDSMIEQYGGRPFAFATYPTALFAEIIKINYLRVRASKSDRTAASVFTNDAYEILNRIHSFSPEQWAEPKLTAHAEWVLLGNIHQAAVALYCILSLQSVAILPRSSFLQQHCTAHAQLLQRLLSQALTFHRAERFIIWDLVVLGVAAVNDAGIRAFIREQLPELSHSTGTYVPLMAKALLDRFWASGETHWDACFDQPYTFAMNMSVDALRYLAISVTEAALPSLVGMIKSIQSFNLTLGGPDSSENFNSVVLKHISELIELQTLTLFIWSDMRIANEDIVSLKSLTQLRRFSISGASATSLIAPRLQDADFEELFKNLGQLEALNFDIFRSDITTDSLVSLGKCCPSLQRCEIMGIYDMAAFRYEKLPVFPTLELLSIGAFTNCERLFSYR</sequence>
<dbReference type="Gene3D" id="2.40.70.10">
    <property type="entry name" value="Acid Proteases"/>
    <property type="match status" value="2"/>
</dbReference>
<dbReference type="GO" id="GO:0006508">
    <property type="term" value="P:proteolysis"/>
    <property type="evidence" value="ECO:0007669"/>
    <property type="project" value="UniProtKB-KW"/>
</dbReference>
<dbReference type="PROSITE" id="PS00141">
    <property type="entry name" value="ASP_PROTEASE"/>
    <property type="match status" value="1"/>
</dbReference>
<dbReference type="Gene3D" id="3.80.10.10">
    <property type="entry name" value="Ribonuclease Inhibitor"/>
    <property type="match status" value="1"/>
</dbReference>
<organism evidence="8 9">
    <name type="scientific">Aspergillus parasiticus (strain ATCC 56775 / NRRL 5862 / SRRC 143 / SU-1)</name>
    <dbReference type="NCBI Taxonomy" id="1403190"/>
    <lineage>
        <taxon>Eukaryota</taxon>
        <taxon>Fungi</taxon>
        <taxon>Dikarya</taxon>
        <taxon>Ascomycota</taxon>
        <taxon>Pezizomycotina</taxon>
        <taxon>Eurotiomycetes</taxon>
        <taxon>Eurotiomycetidae</taxon>
        <taxon>Eurotiales</taxon>
        <taxon>Aspergillaceae</taxon>
        <taxon>Aspergillus</taxon>
        <taxon>Aspergillus subgen. Circumdati</taxon>
    </lineage>
</organism>
<dbReference type="OrthoDB" id="5386330at2759"/>
<dbReference type="Pfam" id="PF00026">
    <property type="entry name" value="Asp"/>
    <property type="match status" value="1"/>
</dbReference>
<gene>
    <name evidence="8" type="ORF">P875_00117438</name>
</gene>
<dbReference type="PROSITE" id="PS51767">
    <property type="entry name" value="PEPTIDASE_A1"/>
    <property type="match status" value="1"/>
</dbReference>
<dbReference type="SUPFAM" id="SSF50630">
    <property type="entry name" value="Acid proteases"/>
    <property type="match status" value="1"/>
</dbReference>
<evidence type="ECO:0000256" key="5">
    <source>
        <dbReference type="SAM" id="MobiDB-lite"/>
    </source>
</evidence>
<evidence type="ECO:0000256" key="3">
    <source>
        <dbReference type="ARBA" id="ARBA00022801"/>
    </source>
</evidence>
<accession>A0A0F0IMU9</accession>
<evidence type="ECO:0000259" key="7">
    <source>
        <dbReference type="PROSITE" id="PS51767"/>
    </source>
</evidence>
<dbReference type="SUPFAM" id="SSF52047">
    <property type="entry name" value="RNI-like"/>
    <property type="match status" value="1"/>
</dbReference>
<feature type="active site" evidence="4">
    <location>
        <position position="298"/>
    </location>
</feature>
<dbReference type="InterPro" id="IPR001969">
    <property type="entry name" value="Aspartic_peptidase_AS"/>
</dbReference>